<feature type="domain" description="Intradiol ring-cleavage dioxygenases" evidence="4">
    <location>
        <begin position="30"/>
        <end position="113"/>
    </location>
</feature>
<evidence type="ECO:0000256" key="3">
    <source>
        <dbReference type="ARBA" id="ARBA00023002"/>
    </source>
</evidence>
<comment type="similarity">
    <text evidence="1">Belongs to the intradiol ring-cleavage dioxygenase family.</text>
</comment>
<proteinExistence type="inferred from homology"/>
<sequence length="188" mass="19993">MSTAKASAPKLFPTADQTVGPYYAIGMAFDGSEEIVPAGSAGSIVLSGYVYDGNGDPVPDAVVEIWQTDAEGHVPAVSGSIVRKADSFSGFGRSGSDEEGHYEFTTVLPAPTEPGKPAFFAVIVFARGLLARLHTRIYVPGPELENSEFLGRLTPERRATLIATEVPGGLRHDIHLQGEKETVFLAFN</sequence>
<evidence type="ECO:0000256" key="1">
    <source>
        <dbReference type="ARBA" id="ARBA00007825"/>
    </source>
</evidence>
<gene>
    <name evidence="5" type="primary">pcaG</name>
    <name evidence="5" type="ORF">GCM10011600_14830</name>
</gene>
<name>A0A8J3GQK4_9MICO</name>
<dbReference type="InterPro" id="IPR015889">
    <property type="entry name" value="Intradiol_dOase_core"/>
</dbReference>
<dbReference type="InterPro" id="IPR012786">
    <property type="entry name" value="Protocat_dOase_a"/>
</dbReference>
<dbReference type="RefSeq" id="WP_191282823.1">
    <property type="nucleotide sequence ID" value="NZ_BNAI01000002.1"/>
</dbReference>
<dbReference type="GO" id="GO:0008199">
    <property type="term" value="F:ferric iron binding"/>
    <property type="evidence" value="ECO:0007669"/>
    <property type="project" value="InterPro"/>
</dbReference>
<dbReference type="InterPro" id="IPR050770">
    <property type="entry name" value="Intradiol_RC_Dioxygenase"/>
</dbReference>
<dbReference type="Gene3D" id="2.60.130.10">
    <property type="entry name" value="Aromatic compound dioxygenase"/>
    <property type="match status" value="1"/>
</dbReference>
<evidence type="ECO:0000256" key="2">
    <source>
        <dbReference type="ARBA" id="ARBA00022964"/>
    </source>
</evidence>
<reference evidence="5" key="1">
    <citation type="journal article" date="2014" name="Int. J. Syst. Evol. Microbiol.">
        <title>Complete genome sequence of Corynebacterium casei LMG S-19264T (=DSM 44701T), isolated from a smear-ripened cheese.</title>
        <authorList>
            <consortium name="US DOE Joint Genome Institute (JGI-PGF)"/>
            <person name="Walter F."/>
            <person name="Albersmeier A."/>
            <person name="Kalinowski J."/>
            <person name="Ruckert C."/>
        </authorList>
    </citation>
    <scope>NUCLEOTIDE SEQUENCE</scope>
    <source>
        <strain evidence="5">CGMCC 1.16548</strain>
    </source>
</reference>
<keyword evidence="2" id="KW-0223">Dioxygenase</keyword>
<dbReference type="AlphaFoldDB" id="A0A8J3GQK4"/>
<dbReference type="NCBIfam" id="TIGR02423">
    <property type="entry name" value="protocat_alph"/>
    <property type="match status" value="1"/>
</dbReference>
<protein>
    <submittedName>
        <fullName evidence="5">Protocatechuate 3,4-dioxygenase subunit alpha</fullName>
    </submittedName>
</protein>
<dbReference type="InterPro" id="IPR000627">
    <property type="entry name" value="Intradiol_dOase_C"/>
</dbReference>
<dbReference type="Proteomes" id="UP000617531">
    <property type="component" value="Unassembled WGS sequence"/>
</dbReference>
<accession>A0A8J3GQK4</accession>
<dbReference type="Pfam" id="PF00775">
    <property type="entry name" value="Dioxygenase_C"/>
    <property type="match status" value="1"/>
</dbReference>
<keyword evidence="6" id="KW-1185">Reference proteome</keyword>
<dbReference type="PANTHER" id="PTHR33711">
    <property type="entry name" value="DIOXYGENASE, PUTATIVE (AFU_ORTHOLOGUE AFUA_2G02910)-RELATED"/>
    <property type="match status" value="1"/>
</dbReference>
<dbReference type="PANTHER" id="PTHR33711:SF9">
    <property type="entry name" value="PROTOCATECHUATE 3,4-DIOXYGENASE ALPHA CHAIN"/>
    <property type="match status" value="1"/>
</dbReference>
<dbReference type="SUPFAM" id="SSF49482">
    <property type="entry name" value="Aromatic compound dioxygenase"/>
    <property type="match status" value="1"/>
</dbReference>
<evidence type="ECO:0000259" key="4">
    <source>
        <dbReference type="Pfam" id="PF00775"/>
    </source>
</evidence>
<comment type="caution">
    <text evidence="5">The sequence shown here is derived from an EMBL/GenBank/DDBJ whole genome shotgun (WGS) entry which is preliminary data.</text>
</comment>
<dbReference type="EMBL" id="BNAI01000002">
    <property type="protein sequence ID" value="GHF14896.1"/>
    <property type="molecule type" value="Genomic_DNA"/>
</dbReference>
<organism evidence="5 6">
    <name type="scientific">Pseudolysinimonas yzui</name>
    <dbReference type="NCBI Taxonomy" id="2708254"/>
    <lineage>
        <taxon>Bacteria</taxon>
        <taxon>Bacillati</taxon>
        <taxon>Actinomycetota</taxon>
        <taxon>Actinomycetes</taxon>
        <taxon>Micrococcales</taxon>
        <taxon>Microbacteriaceae</taxon>
        <taxon>Pseudolysinimonas</taxon>
    </lineage>
</organism>
<keyword evidence="3" id="KW-0560">Oxidoreductase</keyword>
<evidence type="ECO:0000313" key="5">
    <source>
        <dbReference type="EMBL" id="GHF14896.1"/>
    </source>
</evidence>
<dbReference type="GO" id="GO:0018578">
    <property type="term" value="F:protocatechuate 3,4-dioxygenase activity"/>
    <property type="evidence" value="ECO:0007669"/>
    <property type="project" value="InterPro"/>
</dbReference>
<evidence type="ECO:0000313" key="6">
    <source>
        <dbReference type="Proteomes" id="UP000617531"/>
    </source>
</evidence>
<reference evidence="5" key="2">
    <citation type="submission" date="2020-09" db="EMBL/GenBank/DDBJ databases">
        <authorList>
            <person name="Sun Q."/>
            <person name="Zhou Y."/>
        </authorList>
    </citation>
    <scope>NUCLEOTIDE SEQUENCE</scope>
    <source>
        <strain evidence="5">CGMCC 1.16548</strain>
    </source>
</reference>